<keyword evidence="3" id="KW-1185">Reference proteome</keyword>
<proteinExistence type="predicted"/>
<evidence type="ECO:0000313" key="3">
    <source>
        <dbReference type="Proteomes" id="UP000324646"/>
    </source>
</evidence>
<sequence length="267" mass="31426">MIFASDLDRTLIYSKKFVSNDEGIKLIETKGKEEISFMTKKAIKRLKKLSEEILFIPVTTRTIEQYRRISLFQEEIRPKYAIVSNGGNILINGEIDYEWNNIIQKKIKEECISFKEVESKFEEIESNQWVINRKVADNLFSYCIIHPEYVPEVLYSFIDWMEDNNWKVSLQGRKLYFVPCCVCKWEATQYIKMRENIDFVASAGDSLLDLPMLKMADYAVVPPHGEIYKKYERTYETIQNITFTEKEGIFAAEEILEKIYGLIKQPV</sequence>
<dbReference type="EMBL" id="CP042243">
    <property type="protein sequence ID" value="QEK11014.1"/>
    <property type="molecule type" value="Genomic_DNA"/>
</dbReference>
<evidence type="ECO:0000259" key="1">
    <source>
        <dbReference type="Pfam" id="PF05116"/>
    </source>
</evidence>
<feature type="domain" description="Sucrose phosphatase-like" evidence="1">
    <location>
        <begin position="2"/>
        <end position="244"/>
    </location>
</feature>
<evidence type="ECO:0000313" key="2">
    <source>
        <dbReference type="EMBL" id="QEK11014.1"/>
    </source>
</evidence>
<accession>A0A5C0SCT3</accession>
<dbReference type="SUPFAM" id="SSF56784">
    <property type="entry name" value="HAD-like"/>
    <property type="match status" value="1"/>
</dbReference>
<dbReference type="GO" id="GO:0003824">
    <property type="term" value="F:catalytic activity"/>
    <property type="evidence" value="ECO:0007669"/>
    <property type="project" value="UniProtKB-ARBA"/>
</dbReference>
<dbReference type="AlphaFoldDB" id="A0A5C0SCT3"/>
<dbReference type="Pfam" id="PF05116">
    <property type="entry name" value="S6PP"/>
    <property type="match status" value="1"/>
</dbReference>
<dbReference type="PIRSF" id="PIRSF030802">
    <property type="entry name" value="UCP030802"/>
    <property type="match status" value="1"/>
</dbReference>
<protein>
    <submittedName>
        <fullName evidence="2">Haloacid dehalogenase</fullName>
    </submittedName>
</protein>
<dbReference type="Gene3D" id="3.40.50.1000">
    <property type="entry name" value="HAD superfamily/HAD-like"/>
    <property type="match status" value="1"/>
</dbReference>
<name>A0A5C0SCT3_CRATE</name>
<dbReference type="InterPro" id="IPR024197">
    <property type="entry name" value="TPP-like"/>
</dbReference>
<reference evidence="2 3" key="1">
    <citation type="submission" date="2019-07" db="EMBL/GenBank/DDBJ databases">
        <title>Complete genome of Crassaminicella thermophila SY095.</title>
        <authorList>
            <person name="Li X."/>
        </authorList>
    </citation>
    <scope>NUCLEOTIDE SEQUENCE [LARGE SCALE GENOMIC DNA]</scope>
    <source>
        <strain evidence="2 3">SY095</strain>
    </source>
</reference>
<dbReference type="InterPro" id="IPR023214">
    <property type="entry name" value="HAD_sf"/>
</dbReference>
<dbReference type="InterPro" id="IPR006380">
    <property type="entry name" value="SPP-like_dom"/>
</dbReference>
<dbReference type="Proteomes" id="UP000324646">
    <property type="component" value="Chromosome"/>
</dbReference>
<dbReference type="KEGG" id="crs:FQB35_00740"/>
<dbReference type="RefSeq" id="WP_148808089.1">
    <property type="nucleotide sequence ID" value="NZ_CP042243.1"/>
</dbReference>
<organism evidence="2 3">
    <name type="scientific">Crassaminicella thermophila</name>
    <dbReference type="NCBI Taxonomy" id="2599308"/>
    <lineage>
        <taxon>Bacteria</taxon>
        <taxon>Bacillati</taxon>
        <taxon>Bacillota</taxon>
        <taxon>Clostridia</taxon>
        <taxon>Eubacteriales</taxon>
        <taxon>Clostridiaceae</taxon>
        <taxon>Crassaminicella</taxon>
    </lineage>
</organism>
<gene>
    <name evidence="2" type="ORF">FQB35_00740</name>
</gene>
<dbReference type="OrthoDB" id="1666512at2"/>
<dbReference type="InterPro" id="IPR036412">
    <property type="entry name" value="HAD-like_sf"/>
</dbReference>